<dbReference type="InterPro" id="IPR014710">
    <property type="entry name" value="RmlC-like_jellyroll"/>
</dbReference>
<dbReference type="EMBL" id="JAWXVI010000004">
    <property type="protein sequence ID" value="MDX6189205.1"/>
    <property type="molecule type" value="Genomic_DNA"/>
</dbReference>
<protein>
    <submittedName>
        <fullName evidence="2">Crp/Fnr family transcriptional regulator</fullName>
    </submittedName>
</protein>
<comment type="caution">
    <text evidence="2">The sequence shown here is derived from an EMBL/GenBank/DDBJ whole genome shotgun (WGS) entry which is preliminary data.</text>
</comment>
<dbReference type="Proteomes" id="UP001273350">
    <property type="component" value="Unassembled WGS sequence"/>
</dbReference>
<proteinExistence type="predicted"/>
<evidence type="ECO:0000259" key="1">
    <source>
        <dbReference type="Pfam" id="PF00027"/>
    </source>
</evidence>
<evidence type="ECO:0000313" key="3">
    <source>
        <dbReference type="Proteomes" id="UP001273350"/>
    </source>
</evidence>
<keyword evidence="3" id="KW-1185">Reference proteome</keyword>
<dbReference type="SUPFAM" id="SSF51206">
    <property type="entry name" value="cAMP-binding domain-like"/>
    <property type="match status" value="1"/>
</dbReference>
<dbReference type="CDD" id="cd00038">
    <property type="entry name" value="CAP_ED"/>
    <property type="match status" value="1"/>
</dbReference>
<evidence type="ECO:0000313" key="2">
    <source>
        <dbReference type="EMBL" id="MDX6189205.1"/>
    </source>
</evidence>
<dbReference type="RefSeq" id="WP_230001937.1">
    <property type="nucleotide sequence ID" value="NZ_CP087134.1"/>
</dbReference>
<organism evidence="2 3">
    <name type="scientific">Flavobacterium cupriresistens</name>
    <dbReference type="NCBI Taxonomy" id="2893885"/>
    <lineage>
        <taxon>Bacteria</taxon>
        <taxon>Pseudomonadati</taxon>
        <taxon>Bacteroidota</taxon>
        <taxon>Flavobacteriia</taxon>
        <taxon>Flavobacteriales</taxon>
        <taxon>Flavobacteriaceae</taxon>
        <taxon>Flavobacterium</taxon>
    </lineage>
</organism>
<dbReference type="Pfam" id="PF00027">
    <property type="entry name" value="cNMP_binding"/>
    <property type="match status" value="1"/>
</dbReference>
<accession>A0ABU4RCM9</accession>
<name>A0ABU4RCM9_9FLAO</name>
<reference evidence="2 3" key="1">
    <citation type="submission" date="2023-11" db="EMBL/GenBank/DDBJ databases">
        <title>Unpublished Manusciprt.</title>
        <authorList>
            <person name="Saticioglu I.B."/>
            <person name="Ay H."/>
            <person name="Ajmi N."/>
            <person name="Altun S."/>
            <person name="Duman M."/>
        </authorList>
    </citation>
    <scope>NUCLEOTIDE SEQUENCE [LARGE SCALE GENOMIC DNA]</scope>
    <source>
        <strain evidence="2 3">Fl-318</strain>
    </source>
</reference>
<dbReference type="Gene3D" id="2.60.120.10">
    <property type="entry name" value="Jelly Rolls"/>
    <property type="match status" value="1"/>
</dbReference>
<feature type="domain" description="Cyclic nucleotide-binding" evidence="1">
    <location>
        <begin position="26"/>
        <end position="112"/>
    </location>
</feature>
<gene>
    <name evidence="2" type="ORF">SGQ83_07595</name>
</gene>
<dbReference type="InterPro" id="IPR018490">
    <property type="entry name" value="cNMP-bd_dom_sf"/>
</dbReference>
<dbReference type="InterPro" id="IPR000595">
    <property type="entry name" value="cNMP-bd_dom"/>
</dbReference>
<sequence>MIQFLKSLQLLSDTELQKLEGITKTKFLKKKEYFIKEGAICTELVLIKSGILRSYYSNIEGKETTKCIAFENELTTAYSSFITQEATYENIQALCDTELIILERDALYSLYADSFEWQNLGRRLTEQHYIDQENRTISFQKQTAKERYEILAANHSKYIKFIPLKHLSSFLGISPRHLSRLRNGT</sequence>